<accession>A0A2T2N7V6</accession>
<dbReference type="Proteomes" id="UP000240883">
    <property type="component" value="Unassembled WGS sequence"/>
</dbReference>
<feature type="transmembrane region" description="Helical" evidence="2">
    <location>
        <begin position="45"/>
        <end position="64"/>
    </location>
</feature>
<sequence>MLPLVSLVSLISNPLSLSLLAILLAFALLQIAFPDPPTLADCLRYAFVLGMAYLTGSLFLRVVVQPEVGEGDCGFGVGVGDGGGGAAEGLGVGEDAGVGHGDGGRGGEEGGSQPQQEEEEVDEDLKIPGSFLHDSPQTQQLPPLRDGPSHRHRHHQHRHRRSSSSSETSTETPLATERRHDKKQKRHGGEPEDARARARSRGGEEESLIIPATPLGGALHPSGLMGASPVGRG</sequence>
<gene>
    <name evidence="3" type="ORF">BS50DRAFT_592958</name>
</gene>
<organism evidence="3 4">
    <name type="scientific">Corynespora cassiicola Philippines</name>
    <dbReference type="NCBI Taxonomy" id="1448308"/>
    <lineage>
        <taxon>Eukaryota</taxon>
        <taxon>Fungi</taxon>
        <taxon>Dikarya</taxon>
        <taxon>Ascomycota</taxon>
        <taxon>Pezizomycotina</taxon>
        <taxon>Dothideomycetes</taxon>
        <taxon>Pleosporomycetidae</taxon>
        <taxon>Pleosporales</taxon>
        <taxon>Corynesporascaceae</taxon>
        <taxon>Corynespora</taxon>
    </lineage>
</organism>
<keyword evidence="2" id="KW-0472">Membrane</keyword>
<name>A0A2T2N7V6_CORCC</name>
<feature type="compositionally biased region" description="Gly residues" evidence="1">
    <location>
        <begin position="86"/>
        <end position="101"/>
    </location>
</feature>
<evidence type="ECO:0000256" key="1">
    <source>
        <dbReference type="SAM" id="MobiDB-lite"/>
    </source>
</evidence>
<evidence type="ECO:0000313" key="3">
    <source>
        <dbReference type="EMBL" id="PSN61489.1"/>
    </source>
</evidence>
<proteinExistence type="predicted"/>
<evidence type="ECO:0000313" key="4">
    <source>
        <dbReference type="Proteomes" id="UP000240883"/>
    </source>
</evidence>
<keyword evidence="2" id="KW-1133">Transmembrane helix</keyword>
<feature type="region of interest" description="Disordered" evidence="1">
    <location>
        <begin position="86"/>
        <end position="233"/>
    </location>
</feature>
<keyword evidence="4" id="KW-1185">Reference proteome</keyword>
<protein>
    <submittedName>
        <fullName evidence="3">Uncharacterized protein</fullName>
    </submittedName>
</protein>
<evidence type="ECO:0000256" key="2">
    <source>
        <dbReference type="SAM" id="Phobius"/>
    </source>
</evidence>
<dbReference type="EMBL" id="KZ678144">
    <property type="protein sequence ID" value="PSN61489.1"/>
    <property type="molecule type" value="Genomic_DNA"/>
</dbReference>
<keyword evidence="2" id="KW-0812">Transmembrane</keyword>
<feature type="compositionally biased region" description="Basic and acidic residues" evidence="1">
    <location>
        <begin position="187"/>
        <end position="204"/>
    </location>
</feature>
<dbReference type="AlphaFoldDB" id="A0A2T2N7V6"/>
<feature type="compositionally biased region" description="Basic residues" evidence="1">
    <location>
        <begin position="150"/>
        <end position="162"/>
    </location>
</feature>
<feature type="transmembrane region" description="Helical" evidence="2">
    <location>
        <begin position="15"/>
        <end position="33"/>
    </location>
</feature>
<reference evidence="3 4" key="1">
    <citation type="journal article" date="2018" name="Front. Microbiol.">
        <title>Genome-Wide Analysis of Corynespora cassiicola Leaf Fall Disease Putative Effectors.</title>
        <authorList>
            <person name="Lopez D."/>
            <person name="Ribeiro S."/>
            <person name="Label P."/>
            <person name="Fumanal B."/>
            <person name="Venisse J.S."/>
            <person name="Kohler A."/>
            <person name="de Oliveira R.R."/>
            <person name="Labutti K."/>
            <person name="Lipzen A."/>
            <person name="Lail K."/>
            <person name="Bauer D."/>
            <person name="Ohm R.A."/>
            <person name="Barry K.W."/>
            <person name="Spatafora J."/>
            <person name="Grigoriev I.V."/>
            <person name="Martin F.M."/>
            <person name="Pujade-Renaud V."/>
        </authorList>
    </citation>
    <scope>NUCLEOTIDE SEQUENCE [LARGE SCALE GENOMIC DNA]</scope>
    <source>
        <strain evidence="3 4">Philippines</strain>
    </source>
</reference>